<dbReference type="GO" id="GO:0000160">
    <property type="term" value="P:phosphorelay signal transduction system"/>
    <property type="evidence" value="ECO:0007669"/>
    <property type="project" value="InterPro"/>
</dbReference>
<dbReference type="Pfam" id="PF00158">
    <property type="entry name" value="Sigma54_activat"/>
    <property type="match status" value="1"/>
</dbReference>
<dbReference type="SMART" id="SM00448">
    <property type="entry name" value="REC"/>
    <property type="match status" value="1"/>
</dbReference>
<dbReference type="PROSITE" id="PS00688">
    <property type="entry name" value="SIGMA54_INTERACT_3"/>
    <property type="match status" value="1"/>
</dbReference>
<dbReference type="GO" id="GO:0005524">
    <property type="term" value="F:ATP binding"/>
    <property type="evidence" value="ECO:0007669"/>
    <property type="project" value="UniProtKB-KW"/>
</dbReference>
<reference evidence="9" key="2">
    <citation type="submission" date="2011-03" db="EMBL/GenBank/DDBJ databases">
        <title>The complete genome of Desulfobacca acetoxidans DSM 11109.</title>
        <authorList>
            <consortium name="US DOE Joint Genome Institute (JGI-PGF)"/>
            <person name="Lucas S."/>
            <person name="Copeland A."/>
            <person name="Lapidus A."/>
            <person name="Bruce D."/>
            <person name="Goodwin L."/>
            <person name="Pitluck S."/>
            <person name="Peters L."/>
            <person name="Kyrpides N."/>
            <person name="Mavromatis K."/>
            <person name="Ivanova N."/>
            <person name="Ovchinnikova G."/>
            <person name="Teshima H."/>
            <person name="Detter J.C."/>
            <person name="Han C."/>
            <person name="Land M."/>
            <person name="Hauser L."/>
            <person name="Markowitz V."/>
            <person name="Cheng J.-F."/>
            <person name="Hugenholtz P."/>
            <person name="Woyke T."/>
            <person name="Wu D."/>
            <person name="Spring S."/>
            <person name="Schueler E."/>
            <person name="Brambilla E."/>
            <person name="Klenk H.-P."/>
            <person name="Eisen J.A."/>
        </authorList>
    </citation>
    <scope>NUCLEOTIDE SEQUENCE [LARGE SCALE GENOMIC DNA]</scope>
    <source>
        <strain evidence="9">ATCC 700848 / DSM 11109 / ASRB2</strain>
    </source>
</reference>
<evidence type="ECO:0000256" key="4">
    <source>
        <dbReference type="ARBA" id="ARBA00023163"/>
    </source>
</evidence>
<feature type="modified residue" description="4-aspartylphosphate" evidence="5">
    <location>
        <position position="51"/>
    </location>
</feature>
<dbReference type="PROSITE" id="PS50045">
    <property type="entry name" value="SIGMA54_INTERACT_4"/>
    <property type="match status" value="1"/>
</dbReference>
<dbReference type="InterPro" id="IPR027417">
    <property type="entry name" value="P-loop_NTPase"/>
</dbReference>
<dbReference type="PANTHER" id="PTHR32071">
    <property type="entry name" value="TRANSCRIPTIONAL REGULATORY PROTEIN"/>
    <property type="match status" value="1"/>
</dbReference>
<dbReference type="PANTHER" id="PTHR32071:SF119">
    <property type="entry name" value="SIGMA L-DEPENDENT TRANSCRIPTIONAL REGULATOR YPLP-RELATED"/>
    <property type="match status" value="1"/>
</dbReference>
<keyword evidence="3" id="KW-0805">Transcription regulation</keyword>
<proteinExistence type="predicted"/>
<protein>
    <submittedName>
        <fullName evidence="8">Two component, sigma54 specific, transcriptional regulator, Fis family</fullName>
    </submittedName>
</protein>
<dbReference type="PROSITE" id="PS00675">
    <property type="entry name" value="SIGMA54_INTERACT_1"/>
    <property type="match status" value="1"/>
</dbReference>
<dbReference type="Proteomes" id="UP000000483">
    <property type="component" value="Chromosome"/>
</dbReference>
<dbReference type="SMART" id="SM00382">
    <property type="entry name" value="AAA"/>
    <property type="match status" value="1"/>
</dbReference>
<dbReference type="GO" id="GO:0043565">
    <property type="term" value="F:sequence-specific DNA binding"/>
    <property type="evidence" value="ECO:0007669"/>
    <property type="project" value="InterPro"/>
</dbReference>
<dbReference type="AlphaFoldDB" id="F2NEY6"/>
<dbReference type="Gene3D" id="1.10.10.60">
    <property type="entry name" value="Homeodomain-like"/>
    <property type="match status" value="1"/>
</dbReference>
<dbReference type="RefSeq" id="WP_013705439.1">
    <property type="nucleotide sequence ID" value="NC_015388.1"/>
</dbReference>
<name>F2NEY6_DESAR</name>
<dbReference type="SUPFAM" id="SSF52172">
    <property type="entry name" value="CheY-like"/>
    <property type="match status" value="1"/>
</dbReference>
<organism evidence="8 9">
    <name type="scientific">Desulfobacca acetoxidans (strain ATCC 700848 / DSM 11109 / ASRB2)</name>
    <dbReference type="NCBI Taxonomy" id="880072"/>
    <lineage>
        <taxon>Bacteria</taxon>
        <taxon>Pseudomonadati</taxon>
        <taxon>Thermodesulfobacteriota</taxon>
        <taxon>Desulfobaccia</taxon>
        <taxon>Desulfobaccales</taxon>
        <taxon>Desulfobaccaceae</taxon>
        <taxon>Desulfobacca</taxon>
    </lineage>
</organism>
<keyword evidence="4" id="KW-0804">Transcription</keyword>
<evidence type="ECO:0000256" key="2">
    <source>
        <dbReference type="ARBA" id="ARBA00022840"/>
    </source>
</evidence>
<dbReference type="STRING" id="880072.Desac_0439"/>
<dbReference type="GO" id="GO:0006355">
    <property type="term" value="P:regulation of DNA-templated transcription"/>
    <property type="evidence" value="ECO:0007669"/>
    <property type="project" value="InterPro"/>
</dbReference>
<dbReference type="InterPro" id="IPR025662">
    <property type="entry name" value="Sigma_54_int_dom_ATP-bd_1"/>
</dbReference>
<dbReference type="Pfam" id="PF25601">
    <property type="entry name" value="AAA_lid_14"/>
    <property type="match status" value="1"/>
</dbReference>
<keyword evidence="1" id="KW-0547">Nucleotide-binding</keyword>
<keyword evidence="5" id="KW-0597">Phosphoprotein</keyword>
<keyword evidence="2" id="KW-0067">ATP-binding</keyword>
<feature type="domain" description="Response regulatory" evidence="7">
    <location>
        <begin position="2"/>
        <end position="116"/>
    </location>
</feature>
<dbReference type="eggNOG" id="COG2204">
    <property type="taxonomic scope" value="Bacteria"/>
</dbReference>
<dbReference type="Pfam" id="PF00072">
    <property type="entry name" value="Response_reg"/>
    <property type="match status" value="1"/>
</dbReference>
<keyword evidence="9" id="KW-1185">Reference proteome</keyword>
<dbReference type="KEGG" id="dao:Desac_0439"/>
<gene>
    <name evidence="8" type="ordered locus">Desac_0439</name>
</gene>
<dbReference type="InterPro" id="IPR011006">
    <property type="entry name" value="CheY-like_superfamily"/>
</dbReference>
<dbReference type="InterPro" id="IPR002078">
    <property type="entry name" value="Sigma_54_int"/>
</dbReference>
<dbReference type="Gene3D" id="3.40.50.2300">
    <property type="match status" value="1"/>
</dbReference>
<dbReference type="OrthoDB" id="9763792at2"/>
<evidence type="ECO:0000256" key="1">
    <source>
        <dbReference type="ARBA" id="ARBA00022741"/>
    </source>
</evidence>
<dbReference type="InterPro" id="IPR025944">
    <property type="entry name" value="Sigma_54_int_dom_CS"/>
</dbReference>
<dbReference type="InterPro" id="IPR058031">
    <property type="entry name" value="AAA_lid_NorR"/>
</dbReference>
<evidence type="ECO:0000256" key="5">
    <source>
        <dbReference type="PROSITE-ProRule" id="PRU00169"/>
    </source>
</evidence>
<dbReference type="InterPro" id="IPR002197">
    <property type="entry name" value="HTH_Fis"/>
</dbReference>
<sequence length="445" mass="50909">MRIAVVDDEEIVRKRLQKTLEKEGHRVQTYPSGEAFLGSLEGASFDLVFLDVILPGLGGMEILQSIKARTPDLEVILITGHASLDAAIEAVKLGAFHYVSKPLRLEEIRHLTRKALEHKRLLEENRQLKARLEPLQGWEEMIGVSPVMKEVFQMVRKVAPLDCSVLIQGESGTGKELVARLIHRESSRRDQPFLAFNCAGFTEELIASELFGYERGAFTGATATKIGFMEAAHHGTIFMDEIGDMPLSMQAKLLRVIQDRRIFRVGASRPIQLDLRFIAATNKELKQEVQAGRFREDLFFRLKVVEITLPRLADRPEDIPLLMQFFLSRYSHRFGKQVRIFNPDVREILLSYDYPGNVRELKNLLERAVALAEGETITVAELPPEMRESVRDSSEPYTTLEDREREYILRVLRHTNFNVGDTARILNLPRTTLWRKMKKYNLSKA</sequence>
<evidence type="ECO:0000313" key="8">
    <source>
        <dbReference type="EMBL" id="AEB08326.1"/>
    </source>
</evidence>
<accession>F2NEY6</accession>
<dbReference type="CDD" id="cd00009">
    <property type="entry name" value="AAA"/>
    <property type="match status" value="1"/>
</dbReference>
<evidence type="ECO:0000313" key="9">
    <source>
        <dbReference type="Proteomes" id="UP000000483"/>
    </source>
</evidence>
<dbReference type="Pfam" id="PF02954">
    <property type="entry name" value="HTH_8"/>
    <property type="match status" value="1"/>
</dbReference>
<dbReference type="HOGENOM" id="CLU_000445_0_6_7"/>
<dbReference type="EMBL" id="CP002629">
    <property type="protein sequence ID" value="AEB08326.1"/>
    <property type="molecule type" value="Genomic_DNA"/>
</dbReference>
<dbReference type="PRINTS" id="PR01590">
    <property type="entry name" value="HTHFIS"/>
</dbReference>
<reference evidence="8 9" key="1">
    <citation type="journal article" date="2011" name="Stand. Genomic Sci.">
        <title>Complete genome sequence of the acetate-degrading sulfate reducer Desulfobacca acetoxidans type strain (ASRB2).</title>
        <authorList>
            <person name="Goker M."/>
            <person name="Teshima H."/>
            <person name="Lapidus A."/>
            <person name="Nolan M."/>
            <person name="Lucas S."/>
            <person name="Hammon N."/>
            <person name="Deshpande S."/>
            <person name="Cheng J.F."/>
            <person name="Tapia R."/>
            <person name="Han C."/>
            <person name="Goodwin L."/>
            <person name="Pitluck S."/>
            <person name="Huntemann M."/>
            <person name="Liolios K."/>
            <person name="Ivanova N."/>
            <person name="Pagani I."/>
            <person name="Mavromatis K."/>
            <person name="Ovchinikova G."/>
            <person name="Pati A."/>
            <person name="Chen A."/>
            <person name="Palaniappan K."/>
            <person name="Land M."/>
            <person name="Hauser L."/>
            <person name="Brambilla E.M."/>
            <person name="Rohde M."/>
            <person name="Spring S."/>
            <person name="Detter J.C."/>
            <person name="Woyke T."/>
            <person name="Bristow J."/>
            <person name="Eisen J.A."/>
            <person name="Markowitz V."/>
            <person name="Hugenholtz P."/>
            <person name="Kyrpides N.C."/>
            <person name="Klenk H.P."/>
        </authorList>
    </citation>
    <scope>NUCLEOTIDE SEQUENCE [LARGE SCALE GENOMIC DNA]</scope>
    <source>
        <strain evidence="9">ATCC 700848 / DSM 11109 / ASRB2</strain>
    </source>
</reference>
<dbReference type="InterPro" id="IPR003593">
    <property type="entry name" value="AAA+_ATPase"/>
</dbReference>
<dbReference type="SUPFAM" id="SSF46689">
    <property type="entry name" value="Homeodomain-like"/>
    <property type="match status" value="1"/>
</dbReference>
<feature type="domain" description="Sigma-54 factor interaction" evidence="6">
    <location>
        <begin position="141"/>
        <end position="370"/>
    </location>
</feature>
<dbReference type="SUPFAM" id="SSF52540">
    <property type="entry name" value="P-loop containing nucleoside triphosphate hydrolases"/>
    <property type="match status" value="1"/>
</dbReference>
<dbReference type="InterPro" id="IPR001789">
    <property type="entry name" value="Sig_transdc_resp-reg_receiver"/>
</dbReference>
<dbReference type="Gene3D" id="3.40.50.300">
    <property type="entry name" value="P-loop containing nucleotide triphosphate hydrolases"/>
    <property type="match status" value="1"/>
</dbReference>
<dbReference type="FunFam" id="3.40.50.300:FF:000006">
    <property type="entry name" value="DNA-binding transcriptional regulator NtrC"/>
    <property type="match status" value="1"/>
</dbReference>
<evidence type="ECO:0000256" key="3">
    <source>
        <dbReference type="ARBA" id="ARBA00023015"/>
    </source>
</evidence>
<dbReference type="Gene3D" id="1.10.8.60">
    <property type="match status" value="1"/>
</dbReference>
<dbReference type="InterPro" id="IPR009057">
    <property type="entry name" value="Homeodomain-like_sf"/>
</dbReference>
<dbReference type="PROSITE" id="PS50110">
    <property type="entry name" value="RESPONSE_REGULATORY"/>
    <property type="match status" value="1"/>
</dbReference>
<evidence type="ECO:0000259" key="6">
    <source>
        <dbReference type="PROSITE" id="PS50045"/>
    </source>
</evidence>
<evidence type="ECO:0000259" key="7">
    <source>
        <dbReference type="PROSITE" id="PS50110"/>
    </source>
</evidence>